<sequence length="371" mass="38611">MSTQVGGDQGRFTALESTASVITAERPYATPSGANPDRYAGDPERQRTITTTTSVTTIRNAQNPTTSCTVRARDGSSRRRSRFVDVDGDAAGAVRGSKNSHSATMPTVARIQAAPTNRRCHGRSSRPVGNPTRAWSRTGRYRFVATAPTVKATGSPERRRPPRNHSRPAMRMRGPVRSCGRVFHAIAPATTNATPAPRNSPSSVGPNTGRNGPSAAAKDSRGPSRSVRAGSRSPVGDRSTVAAIAATSTAVTTTSSWITRCRTPASSRTVSVSSRVGVGTTVLARDASGVTTVPESGVTTDPPTVSAAGAAGMSAAAGAAGTRVDRSVDEGAHTDTVTGLPEFPGRATPVARSRQREPTPLGWAHVGLRRR</sequence>
<evidence type="ECO:0000313" key="3">
    <source>
        <dbReference type="Proteomes" id="UP000042997"/>
    </source>
</evidence>
<feature type="region of interest" description="Disordered" evidence="1">
    <location>
        <begin position="188"/>
        <end position="239"/>
    </location>
</feature>
<evidence type="ECO:0000313" key="2">
    <source>
        <dbReference type="EMBL" id="CDZ89344.1"/>
    </source>
</evidence>
<dbReference type="AlphaFoldDB" id="A0A098BKU8"/>
<protein>
    <submittedName>
        <fullName evidence="2">Uncharacterized protein</fullName>
    </submittedName>
</protein>
<organism evidence="2 3">
    <name type="scientific">Rhodococcus ruber</name>
    <dbReference type="NCBI Taxonomy" id="1830"/>
    <lineage>
        <taxon>Bacteria</taxon>
        <taxon>Bacillati</taxon>
        <taxon>Actinomycetota</taxon>
        <taxon>Actinomycetes</taxon>
        <taxon>Mycobacteriales</taxon>
        <taxon>Nocardiaceae</taxon>
        <taxon>Rhodococcus</taxon>
    </lineage>
</organism>
<feature type="compositionally biased region" description="Polar residues" evidence="1">
    <location>
        <begin position="199"/>
        <end position="211"/>
    </location>
</feature>
<feature type="compositionally biased region" description="Low complexity" evidence="1">
    <location>
        <begin position="188"/>
        <end position="197"/>
    </location>
</feature>
<evidence type="ECO:0000256" key="1">
    <source>
        <dbReference type="SAM" id="MobiDB-lite"/>
    </source>
</evidence>
<feature type="region of interest" description="Disordered" evidence="1">
    <location>
        <begin position="114"/>
        <end position="175"/>
    </location>
</feature>
<proteinExistence type="predicted"/>
<accession>A0A098BKU8</accession>
<dbReference type="EMBL" id="CCSD01000058">
    <property type="protein sequence ID" value="CDZ89344.1"/>
    <property type="molecule type" value="Genomic_DNA"/>
</dbReference>
<gene>
    <name evidence="2" type="ORF">RHRU231_470192</name>
</gene>
<feature type="region of interest" description="Disordered" evidence="1">
    <location>
        <begin position="333"/>
        <end position="371"/>
    </location>
</feature>
<reference evidence="2 3" key="1">
    <citation type="journal article" date="2014" name="Genome Announc.">
        <title>Draft Genome Sequence of Propane- and Butane-Oxidizing Actinobacterium Rhodococcus ruber IEGM 231.</title>
        <authorList>
            <person name="Ivshina I.B."/>
            <person name="Kuyukina M.S."/>
            <person name="Krivoruchko A.V."/>
            <person name="Barbe V."/>
            <person name="Fischer C."/>
        </authorList>
    </citation>
    <scope>NUCLEOTIDE SEQUENCE [LARGE SCALE GENOMIC DNA]</scope>
</reference>
<feature type="compositionally biased region" description="Basic residues" evidence="1">
    <location>
        <begin position="160"/>
        <end position="170"/>
    </location>
</feature>
<name>A0A098BKU8_9NOCA</name>
<feature type="region of interest" description="Disordered" evidence="1">
    <location>
        <begin position="23"/>
        <end position="44"/>
    </location>
</feature>
<dbReference type="Proteomes" id="UP000042997">
    <property type="component" value="Unassembled WGS sequence"/>
</dbReference>